<name>A0ABC9XXB8_GRUJA</name>
<dbReference type="AlphaFoldDB" id="A0ABC9XXB8"/>
<keyword evidence="3" id="KW-1185">Reference proteome</keyword>
<dbReference type="Proteomes" id="UP001623348">
    <property type="component" value="Unassembled WGS sequence"/>
</dbReference>
<comment type="caution">
    <text evidence="2">The sequence shown here is derived from an EMBL/GenBank/DDBJ whole genome shotgun (WGS) entry which is preliminary data.</text>
</comment>
<sequence>MPRGLFKRAGGSPSAILSLSCQLPVGLRRSKWTLCWRCGTGHPWVPAAQRPSHSAVGEFPEPEDPRGEVTVGWGHPWGCREEAPGGVPGGRRSSGIRPRCRLSRYE</sequence>
<dbReference type="EMBL" id="BAAFJT010000035">
    <property type="protein sequence ID" value="GAB0202041.1"/>
    <property type="molecule type" value="Genomic_DNA"/>
</dbReference>
<gene>
    <name evidence="2" type="ORF">GRJ2_002669700</name>
</gene>
<evidence type="ECO:0000256" key="1">
    <source>
        <dbReference type="SAM" id="MobiDB-lite"/>
    </source>
</evidence>
<dbReference type="PROSITE" id="PS51257">
    <property type="entry name" value="PROKAR_LIPOPROTEIN"/>
    <property type="match status" value="1"/>
</dbReference>
<proteinExistence type="predicted"/>
<evidence type="ECO:0000313" key="2">
    <source>
        <dbReference type="EMBL" id="GAB0202041.1"/>
    </source>
</evidence>
<evidence type="ECO:0000313" key="3">
    <source>
        <dbReference type="Proteomes" id="UP001623348"/>
    </source>
</evidence>
<reference evidence="2 3" key="1">
    <citation type="submission" date="2024-06" db="EMBL/GenBank/DDBJ databases">
        <title>The draft genome of Grus japonensis, version 3.</title>
        <authorList>
            <person name="Nabeshima K."/>
            <person name="Suzuki S."/>
            <person name="Onuma M."/>
        </authorList>
    </citation>
    <scope>NUCLEOTIDE SEQUENCE [LARGE SCALE GENOMIC DNA]</scope>
    <source>
        <strain evidence="2 3">451A</strain>
    </source>
</reference>
<feature type="region of interest" description="Disordered" evidence="1">
    <location>
        <begin position="80"/>
        <end position="106"/>
    </location>
</feature>
<organism evidence="2 3">
    <name type="scientific">Grus japonensis</name>
    <name type="common">Japanese crane</name>
    <name type="synonym">Red-crowned crane</name>
    <dbReference type="NCBI Taxonomy" id="30415"/>
    <lineage>
        <taxon>Eukaryota</taxon>
        <taxon>Metazoa</taxon>
        <taxon>Chordata</taxon>
        <taxon>Craniata</taxon>
        <taxon>Vertebrata</taxon>
        <taxon>Euteleostomi</taxon>
        <taxon>Archelosauria</taxon>
        <taxon>Archosauria</taxon>
        <taxon>Dinosauria</taxon>
        <taxon>Saurischia</taxon>
        <taxon>Theropoda</taxon>
        <taxon>Coelurosauria</taxon>
        <taxon>Aves</taxon>
        <taxon>Neognathae</taxon>
        <taxon>Neoaves</taxon>
        <taxon>Gruiformes</taxon>
        <taxon>Gruidae</taxon>
        <taxon>Grus</taxon>
    </lineage>
</organism>
<accession>A0ABC9XXB8</accession>
<protein>
    <submittedName>
        <fullName evidence="2">Uncharacterized protein</fullName>
    </submittedName>
</protein>